<dbReference type="Proteomes" id="UP001054945">
    <property type="component" value="Unassembled WGS sequence"/>
</dbReference>
<accession>A0AAV4UCG7</accession>
<organism evidence="1 2">
    <name type="scientific">Caerostris extrusa</name>
    <name type="common">Bark spider</name>
    <name type="synonym">Caerostris bankana</name>
    <dbReference type="NCBI Taxonomy" id="172846"/>
    <lineage>
        <taxon>Eukaryota</taxon>
        <taxon>Metazoa</taxon>
        <taxon>Ecdysozoa</taxon>
        <taxon>Arthropoda</taxon>
        <taxon>Chelicerata</taxon>
        <taxon>Arachnida</taxon>
        <taxon>Araneae</taxon>
        <taxon>Araneomorphae</taxon>
        <taxon>Entelegynae</taxon>
        <taxon>Araneoidea</taxon>
        <taxon>Araneidae</taxon>
        <taxon>Caerostris</taxon>
    </lineage>
</organism>
<name>A0AAV4UCG7_CAEEX</name>
<keyword evidence="2" id="KW-1185">Reference proteome</keyword>
<comment type="caution">
    <text evidence="1">The sequence shown here is derived from an EMBL/GenBank/DDBJ whole genome shotgun (WGS) entry which is preliminary data.</text>
</comment>
<evidence type="ECO:0000313" key="1">
    <source>
        <dbReference type="EMBL" id="GIY55511.1"/>
    </source>
</evidence>
<sequence>MISRYRVMYVGVSDGGDNRYEQKISDGSLMIEGRPNRKIHPLIKARQFVSSRDVIRRNEFRSACEEIDDNHTILVTFRRWQWATEIGVYKGKSGNR</sequence>
<dbReference type="EMBL" id="BPLR01012647">
    <property type="protein sequence ID" value="GIY55511.1"/>
    <property type="molecule type" value="Genomic_DNA"/>
</dbReference>
<reference evidence="1 2" key="1">
    <citation type="submission" date="2021-06" db="EMBL/GenBank/DDBJ databases">
        <title>Caerostris extrusa draft genome.</title>
        <authorList>
            <person name="Kono N."/>
            <person name="Arakawa K."/>
        </authorList>
    </citation>
    <scope>NUCLEOTIDE SEQUENCE [LARGE SCALE GENOMIC DNA]</scope>
</reference>
<gene>
    <name evidence="1" type="ORF">CEXT_587381</name>
</gene>
<dbReference type="AlphaFoldDB" id="A0AAV4UCG7"/>
<evidence type="ECO:0000313" key="2">
    <source>
        <dbReference type="Proteomes" id="UP001054945"/>
    </source>
</evidence>
<protein>
    <submittedName>
        <fullName evidence="1">Uncharacterized protein</fullName>
    </submittedName>
</protein>
<proteinExistence type="predicted"/>